<keyword evidence="4" id="KW-1134">Transmembrane beta strand</keyword>
<keyword evidence="3" id="KW-0813">Transport</keyword>
<dbReference type="SUPFAM" id="SSF56954">
    <property type="entry name" value="Outer membrane efflux proteins (OEP)"/>
    <property type="match status" value="1"/>
</dbReference>
<evidence type="ECO:0000313" key="10">
    <source>
        <dbReference type="Proteomes" id="UP000886744"/>
    </source>
</evidence>
<dbReference type="GO" id="GO:0015562">
    <property type="term" value="F:efflux transmembrane transporter activity"/>
    <property type="evidence" value="ECO:0007669"/>
    <property type="project" value="InterPro"/>
</dbReference>
<dbReference type="Gene3D" id="1.20.1600.10">
    <property type="entry name" value="Outer membrane efflux proteins (OEP)"/>
    <property type="match status" value="1"/>
</dbReference>
<protein>
    <submittedName>
        <fullName evidence="9">TolC family protein</fullName>
    </submittedName>
</protein>
<evidence type="ECO:0000256" key="6">
    <source>
        <dbReference type="ARBA" id="ARBA00023136"/>
    </source>
</evidence>
<dbReference type="InterPro" id="IPR051906">
    <property type="entry name" value="TolC-like"/>
</dbReference>
<keyword evidence="6" id="KW-0472">Membrane</keyword>
<dbReference type="Pfam" id="PF02321">
    <property type="entry name" value="OEP"/>
    <property type="match status" value="2"/>
</dbReference>
<evidence type="ECO:0000256" key="1">
    <source>
        <dbReference type="ARBA" id="ARBA00004442"/>
    </source>
</evidence>
<dbReference type="EMBL" id="DVHI01000051">
    <property type="protein sequence ID" value="HIR62666.1"/>
    <property type="molecule type" value="Genomic_DNA"/>
</dbReference>
<feature type="chain" id="PRO_5039043050" evidence="8">
    <location>
        <begin position="25"/>
        <end position="511"/>
    </location>
</feature>
<keyword evidence="8" id="KW-0732">Signal</keyword>
<comment type="subcellular location">
    <subcellularLocation>
        <location evidence="1">Cell outer membrane</location>
    </subcellularLocation>
</comment>
<keyword evidence="7" id="KW-0998">Cell outer membrane</keyword>
<proteinExistence type="inferred from homology"/>
<sequence length="511" mass="58223">MKYLRALCAAAVLLSCSVTGYLSAQNAVSHYTDSAQATPRHWDFTLEDVIVMAQSKSLPALVARYSFISSYWQFRSYRAQFLPSLNLGADIGQYNRSIVALQDAETGETHYVQNDNMNNSLQLSIDQNIPFTGGTVSLNTYLNRFDQFSPFGDMTYNSNPVNIAYYQPIFQYNRLKWEKKTEPKRYEMSKRVYLEDMESIAVTATTYFFNVLRSQKSLEMARSRYESTQQLYAIAQERFGIGTYTKDELLQMELQLLNADIAVASAEVELRQAMLSLRSYLGLTDDTEFSLITPTHHSDITIDEEDAVTRSLQNTSFSLNNEINLIEAEAAIAQAKAERGFSATLTAQFGLTQTGNDFVSSYRNPIDQEIVGLSLSVPIVDWGLGKGKVQMAKTQQEIILTQVEQEIMDRRQDIYIRVVQFNAQSKQCDVSQKADGIAAERFELALQRFRNGSISILDINTAQNERDEASAQYIEELANYWSYYYSLRKDTLYDYIYGKDLDAEFDKLIED</sequence>
<evidence type="ECO:0000313" key="9">
    <source>
        <dbReference type="EMBL" id="HIR62666.1"/>
    </source>
</evidence>
<dbReference type="GO" id="GO:0015288">
    <property type="term" value="F:porin activity"/>
    <property type="evidence" value="ECO:0007669"/>
    <property type="project" value="TreeGrafter"/>
</dbReference>
<dbReference type="InterPro" id="IPR003423">
    <property type="entry name" value="OMP_efflux"/>
</dbReference>
<evidence type="ECO:0000256" key="5">
    <source>
        <dbReference type="ARBA" id="ARBA00022692"/>
    </source>
</evidence>
<dbReference type="PROSITE" id="PS51257">
    <property type="entry name" value="PROKAR_LIPOPROTEIN"/>
    <property type="match status" value="1"/>
</dbReference>
<reference evidence="9" key="2">
    <citation type="journal article" date="2021" name="PeerJ">
        <title>Extensive microbial diversity within the chicken gut microbiome revealed by metagenomics and culture.</title>
        <authorList>
            <person name="Gilroy R."/>
            <person name="Ravi A."/>
            <person name="Getino M."/>
            <person name="Pursley I."/>
            <person name="Horton D.L."/>
            <person name="Alikhan N.F."/>
            <person name="Baker D."/>
            <person name="Gharbi K."/>
            <person name="Hall N."/>
            <person name="Watson M."/>
            <person name="Adriaenssens E.M."/>
            <person name="Foster-Nyarko E."/>
            <person name="Jarju S."/>
            <person name="Secka A."/>
            <person name="Antonio M."/>
            <person name="Oren A."/>
            <person name="Chaudhuri R.R."/>
            <person name="La Ragione R."/>
            <person name="Hildebrand F."/>
            <person name="Pallen M.J."/>
        </authorList>
    </citation>
    <scope>NUCLEOTIDE SEQUENCE</scope>
    <source>
        <strain evidence="9">ChiHjej13B12-12457</strain>
    </source>
</reference>
<feature type="signal peptide" evidence="8">
    <location>
        <begin position="1"/>
        <end position="24"/>
    </location>
</feature>
<evidence type="ECO:0000256" key="7">
    <source>
        <dbReference type="ARBA" id="ARBA00023237"/>
    </source>
</evidence>
<dbReference type="GO" id="GO:0009279">
    <property type="term" value="C:cell outer membrane"/>
    <property type="evidence" value="ECO:0007669"/>
    <property type="project" value="UniProtKB-SubCell"/>
</dbReference>
<gene>
    <name evidence="9" type="ORF">IAC94_03970</name>
</gene>
<dbReference type="PANTHER" id="PTHR30026">
    <property type="entry name" value="OUTER MEMBRANE PROTEIN TOLC"/>
    <property type="match status" value="1"/>
</dbReference>
<dbReference type="PANTHER" id="PTHR30026:SF20">
    <property type="entry name" value="OUTER MEMBRANE PROTEIN TOLC"/>
    <property type="match status" value="1"/>
</dbReference>
<accession>A0A9D1E129</accession>
<keyword evidence="5" id="KW-0812">Transmembrane</keyword>
<dbReference type="GO" id="GO:1990281">
    <property type="term" value="C:efflux pump complex"/>
    <property type="evidence" value="ECO:0007669"/>
    <property type="project" value="TreeGrafter"/>
</dbReference>
<name>A0A9D1E129_9BACT</name>
<comment type="caution">
    <text evidence="9">The sequence shown here is derived from an EMBL/GenBank/DDBJ whole genome shotgun (WGS) entry which is preliminary data.</text>
</comment>
<dbReference type="AlphaFoldDB" id="A0A9D1E129"/>
<evidence type="ECO:0000256" key="8">
    <source>
        <dbReference type="SAM" id="SignalP"/>
    </source>
</evidence>
<evidence type="ECO:0000256" key="2">
    <source>
        <dbReference type="ARBA" id="ARBA00007613"/>
    </source>
</evidence>
<dbReference type="Proteomes" id="UP000886744">
    <property type="component" value="Unassembled WGS sequence"/>
</dbReference>
<evidence type="ECO:0000256" key="4">
    <source>
        <dbReference type="ARBA" id="ARBA00022452"/>
    </source>
</evidence>
<evidence type="ECO:0000256" key="3">
    <source>
        <dbReference type="ARBA" id="ARBA00022448"/>
    </source>
</evidence>
<organism evidence="9 10">
    <name type="scientific">Candidatus Coprenecus avistercoris</name>
    <dbReference type="NCBI Taxonomy" id="2840730"/>
    <lineage>
        <taxon>Bacteria</taxon>
        <taxon>Pseudomonadati</taxon>
        <taxon>Bacteroidota</taxon>
        <taxon>Bacteroidia</taxon>
        <taxon>Bacteroidales</taxon>
        <taxon>Rikenellaceae</taxon>
        <taxon>Rikenellaceae incertae sedis</taxon>
        <taxon>Candidatus Coprenecus</taxon>
    </lineage>
</organism>
<reference evidence="9" key="1">
    <citation type="submission" date="2020-10" db="EMBL/GenBank/DDBJ databases">
        <authorList>
            <person name="Gilroy R."/>
        </authorList>
    </citation>
    <scope>NUCLEOTIDE SEQUENCE</scope>
    <source>
        <strain evidence="9">ChiHjej13B12-12457</strain>
    </source>
</reference>
<comment type="similarity">
    <text evidence="2">Belongs to the outer membrane factor (OMF) (TC 1.B.17) family.</text>
</comment>